<dbReference type="PANTHER" id="PTHR42798">
    <property type="entry name" value="LIPOPROTEIN-RELEASING SYSTEM ATP-BINDING PROTEIN LOLD"/>
    <property type="match status" value="1"/>
</dbReference>
<comment type="similarity">
    <text evidence="1">Belongs to the ABC transporter superfamily.</text>
</comment>
<dbReference type="InterPro" id="IPR017871">
    <property type="entry name" value="ABC_transporter-like_CS"/>
</dbReference>
<keyword evidence="2" id="KW-0813">Transport</keyword>
<keyword evidence="3" id="KW-0547">Nucleotide-binding</keyword>
<sequence>MSDAKTIISPAIAVRDLTFSYNAKQSDIVIDIPQWHVKNAEKVFLYGPSGSGKSTLLNLICGTLDASTGHILIDNSDLTQMSSREKDRFRAKHIGVIFQQFNLIPYLSVQDNIALAQYFNTDPNQPLRPFLEQAFETLHLPMSILSSPASELSVGQQQRVAIARALLNKPDIIIADEPTSSLDETSQTRFMSMLFNSIEEQNSTLIFVSHDHRLAERFDRVVSLSDINKVKGNIDAF</sequence>
<accession>A0ABT3A795</accession>
<dbReference type="Gene3D" id="3.40.50.300">
    <property type="entry name" value="P-loop containing nucleotide triphosphate hydrolases"/>
    <property type="match status" value="1"/>
</dbReference>
<evidence type="ECO:0000256" key="2">
    <source>
        <dbReference type="ARBA" id="ARBA00022448"/>
    </source>
</evidence>
<dbReference type="Pfam" id="PF00005">
    <property type="entry name" value="ABC_tran"/>
    <property type="match status" value="1"/>
</dbReference>
<protein>
    <submittedName>
        <fullName evidence="6">ABC transporter ATP-binding protein</fullName>
    </submittedName>
</protein>
<comment type="caution">
    <text evidence="6">The sequence shown here is derived from an EMBL/GenBank/DDBJ whole genome shotgun (WGS) entry which is preliminary data.</text>
</comment>
<dbReference type="InterPro" id="IPR017911">
    <property type="entry name" value="MacB-like_ATP-bd"/>
</dbReference>
<name>A0ABT3A795_9ALTE</name>
<evidence type="ECO:0000313" key="6">
    <source>
        <dbReference type="EMBL" id="MCV2884556.1"/>
    </source>
</evidence>
<evidence type="ECO:0000313" key="7">
    <source>
        <dbReference type="Proteomes" id="UP001652504"/>
    </source>
</evidence>
<evidence type="ECO:0000256" key="1">
    <source>
        <dbReference type="ARBA" id="ARBA00005417"/>
    </source>
</evidence>
<feature type="domain" description="ABC transporter" evidence="5">
    <location>
        <begin position="12"/>
        <end position="234"/>
    </location>
</feature>
<dbReference type="GO" id="GO:0005524">
    <property type="term" value="F:ATP binding"/>
    <property type="evidence" value="ECO:0007669"/>
    <property type="project" value="UniProtKB-KW"/>
</dbReference>
<dbReference type="SUPFAM" id="SSF52540">
    <property type="entry name" value="P-loop containing nucleoside triphosphate hydrolases"/>
    <property type="match status" value="1"/>
</dbReference>
<dbReference type="PROSITE" id="PS50893">
    <property type="entry name" value="ABC_TRANSPORTER_2"/>
    <property type="match status" value="1"/>
</dbReference>
<gene>
    <name evidence="6" type="ORF">OE749_07605</name>
</gene>
<keyword evidence="7" id="KW-1185">Reference proteome</keyword>
<dbReference type="RefSeq" id="WP_263711838.1">
    <property type="nucleotide sequence ID" value="NZ_JAOWKX010000003.1"/>
</dbReference>
<dbReference type="CDD" id="cd03255">
    <property type="entry name" value="ABC_MJ0796_LolCDE_FtsE"/>
    <property type="match status" value="1"/>
</dbReference>
<proteinExistence type="inferred from homology"/>
<dbReference type="PROSITE" id="PS00211">
    <property type="entry name" value="ABC_TRANSPORTER_1"/>
    <property type="match status" value="1"/>
</dbReference>
<dbReference type="SMART" id="SM00382">
    <property type="entry name" value="AAA"/>
    <property type="match status" value="1"/>
</dbReference>
<evidence type="ECO:0000259" key="5">
    <source>
        <dbReference type="PROSITE" id="PS50893"/>
    </source>
</evidence>
<evidence type="ECO:0000256" key="4">
    <source>
        <dbReference type="ARBA" id="ARBA00022840"/>
    </source>
</evidence>
<dbReference type="EMBL" id="JAOWKX010000003">
    <property type="protein sequence ID" value="MCV2884556.1"/>
    <property type="molecule type" value="Genomic_DNA"/>
</dbReference>
<organism evidence="6 7">
    <name type="scientific">Fluctibacter corallii</name>
    <dbReference type="NCBI Taxonomy" id="2984329"/>
    <lineage>
        <taxon>Bacteria</taxon>
        <taxon>Pseudomonadati</taxon>
        <taxon>Pseudomonadota</taxon>
        <taxon>Gammaproteobacteria</taxon>
        <taxon>Alteromonadales</taxon>
        <taxon>Alteromonadaceae</taxon>
        <taxon>Fluctibacter</taxon>
    </lineage>
</organism>
<dbReference type="PANTHER" id="PTHR42798:SF2">
    <property type="entry name" value="ABC TRANSPORTER ATP-BINDING PROTEIN MG467-RELATED"/>
    <property type="match status" value="1"/>
</dbReference>
<dbReference type="InterPro" id="IPR003439">
    <property type="entry name" value="ABC_transporter-like_ATP-bd"/>
</dbReference>
<reference evidence="6 7" key="1">
    <citation type="submission" date="2022-10" db="EMBL/GenBank/DDBJ databases">
        <title>Aestuariibacter sp. AA17 isolated from Montipora capitata coral fragment.</title>
        <authorList>
            <person name="Emsley S.A."/>
            <person name="Pfannmuller K.M."/>
            <person name="Loughran R.M."/>
            <person name="Shlafstein M."/>
            <person name="Papke E."/>
            <person name="Saw J.H."/>
            <person name="Ushijima B."/>
            <person name="Videau P."/>
        </authorList>
    </citation>
    <scope>NUCLEOTIDE SEQUENCE [LARGE SCALE GENOMIC DNA]</scope>
    <source>
        <strain evidence="6 7">AA17</strain>
    </source>
</reference>
<dbReference type="InterPro" id="IPR003593">
    <property type="entry name" value="AAA+_ATPase"/>
</dbReference>
<dbReference type="InterPro" id="IPR027417">
    <property type="entry name" value="P-loop_NTPase"/>
</dbReference>
<evidence type="ECO:0000256" key="3">
    <source>
        <dbReference type="ARBA" id="ARBA00022741"/>
    </source>
</evidence>
<dbReference type="Proteomes" id="UP001652504">
    <property type="component" value="Unassembled WGS sequence"/>
</dbReference>
<keyword evidence="4 6" id="KW-0067">ATP-binding</keyword>